<evidence type="ECO:0000313" key="3">
    <source>
        <dbReference type="Proteomes" id="UP001159427"/>
    </source>
</evidence>
<evidence type="ECO:0000313" key="2">
    <source>
        <dbReference type="EMBL" id="CAH3022055.1"/>
    </source>
</evidence>
<feature type="non-terminal residue" evidence="2">
    <location>
        <position position="117"/>
    </location>
</feature>
<proteinExistence type="predicted"/>
<accession>A0ABN8M5J9</accession>
<feature type="compositionally biased region" description="Polar residues" evidence="1">
    <location>
        <begin position="40"/>
        <end position="54"/>
    </location>
</feature>
<feature type="region of interest" description="Disordered" evidence="1">
    <location>
        <begin position="29"/>
        <end position="117"/>
    </location>
</feature>
<dbReference type="Proteomes" id="UP001159427">
    <property type="component" value="Unassembled WGS sequence"/>
</dbReference>
<name>A0ABN8M5J9_9CNID</name>
<organism evidence="2 3">
    <name type="scientific">Porites evermanni</name>
    <dbReference type="NCBI Taxonomy" id="104178"/>
    <lineage>
        <taxon>Eukaryota</taxon>
        <taxon>Metazoa</taxon>
        <taxon>Cnidaria</taxon>
        <taxon>Anthozoa</taxon>
        <taxon>Hexacorallia</taxon>
        <taxon>Scleractinia</taxon>
        <taxon>Fungiina</taxon>
        <taxon>Poritidae</taxon>
        <taxon>Porites</taxon>
    </lineage>
</organism>
<sequence>MKKDILPYTTYIDVKREEDKSFSYLTLSYAGRGRSGPHPLTSTRCMSPSSSTGEDPQGDCKSPFPAKSRNRSTPISISQRITSCALPKTEPAGDALQSTALRSADDGDDDQFSDDHN</sequence>
<keyword evidence="3" id="KW-1185">Reference proteome</keyword>
<comment type="caution">
    <text evidence="2">The sequence shown here is derived from an EMBL/GenBank/DDBJ whole genome shotgun (WGS) entry which is preliminary data.</text>
</comment>
<feature type="compositionally biased region" description="Polar residues" evidence="1">
    <location>
        <begin position="71"/>
        <end position="82"/>
    </location>
</feature>
<dbReference type="EMBL" id="CALNXI010000204">
    <property type="protein sequence ID" value="CAH3022055.1"/>
    <property type="molecule type" value="Genomic_DNA"/>
</dbReference>
<protein>
    <submittedName>
        <fullName evidence="2">Uncharacterized protein</fullName>
    </submittedName>
</protein>
<reference evidence="2 3" key="1">
    <citation type="submission" date="2022-05" db="EMBL/GenBank/DDBJ databases">
        <authorList>
            <consortium name="Genoscope - CEA"/>
            <person name="William W."/>
        </authorList>
    </citation>
    <scope>NUCLEOTIDE SEQUENCE [LARGE SCALE GENOMIC DNA]</scope>
</reference>
<evidence type="ECO:0000256" key="1">
    <source>
        <dbReference type="SAM" id="MobiDB-lite"/>
    </source>
</evidence>
<feature type="compositionally biased region" description="Acidic residues" evidence="1">
    <location>
        <begin position="106"/>
        <end position="117"/>
    </location>
</feature>
<gene>
    <name evidence="2" type="ORF">PEVE_00013950</name>
</gene>